<evidence type="ECO:0000313" key="1">
    <source>
        <dbReference type="EMBL" id="EKN37285.1"/>
    </source>
</evidence>
<sequence length="28" mass="3461">MENGQILERGNLRELLDKKDKFFRFYTV</sequence>
<name>M1ZSC1_CLOBO</name>
<keyword evidence="1" id="KW-0067">ATP-binding</keyword>
<dbReference type="Proteomes" id="UP000011944">
    <property type="component" value="Unassembled WGS sequence"/>
</dbReference>
<protein>
    <submittedName>
        <fullName evidence="1">Putative ABC transporter ATP-binding protein/permease</fullName>
    </submittedName>
</protein>
<evidence type="ECO:0000313" key="2">
    <source>
        <dbReference type="Proteomes" id="UP000011944"/>
    </source>
</evidence>
<reference evidence="1 2" key="2">
    <citation type="submission" date="2013-03" db="EMBL/GenBank/DDBJ databases">
        <title>Diversity in Clostridium botulinum.</title>
        <authorList>
            <person name="Timme R.E."/>
            <person name="Allard M."/>
            <person name="Luo Y."/>
            <person name="Strain E."/>
            <person name="Gonzalez-Escalona N."/>
            <person name="Brown E."/>
        </authorList>
    </citation>
    <scope>NUCLEOTIDE SEQUENCE [LARGE SCALE GENOMIC DNA]</scope>
    <source>
        <strain evidence="1 2">CFSAN001627</strain>
    </source>
</reference>
<accession>M1ZSC1</accession>
<dbReference type="AlphaFoldDB" id="M1ZSC1"/>
<dbReference type="EMBL" id="AMXI01001621">
    <property type="protein sequence ID" value="EKN37285.1"/>
    <property type="molecule type" value="Genomic_DNA"/>
</dbReference>
<dbReference type="GO" id="GO:0005524">
    <property type="term" value="F:ATP binding"/>
    <property type="evidence" value="ECO:0007669"/>
    <property type="project" value="UniProtKB-KW"/>
</dbReference>
<comment type="caution">
    <text evidence="1">The sequence shown here is derived from an EMBL/GenBank/DDBJ whole genome shotgun (WGS) entry which is preliminary data.</text>
</comment>
<gene>
    <name evidence="1" type="ORF">CFSAN001627_25496</name>
</gene>
<reference evidence="1 2" key="1">
    <citation type="submission" date="2012-10" db="EMBL/GenBank/DDBJ databases">
        <authorList>
            <person name="Strain E.A."/>
            <person name="Brown E."/>
            <person name="Allard M.W."/>
            <person name="Gonzalez-Escalona N."/>
            <person name="Timme R."/>
        </authorList>
    </citation>
    <scope>NUCLEOTIDE SEQUENCE [LARGE SCALE GENOMIC DNA]</scope>
    <source>
        <strain evidence="1 2">CFSAN001627</strain>
    </source>
</reference>
<keyword evidence="1" id="KW-0547">Nucleotide-binding</keyword>
<organism evidence="1 2">
    <name type="scientific">Clostridium botulinum CFSAN001627</name>
    <dbReference type="NCBI Taxonomy" id="1232189"/>
    <lineage>
        <taxon>Bacteria</taxon>
        <taxon>Bacillati</taxon>
        <taxon>Bacillota</taxon>
        <taxon>Clostridia</taxon>
        <taxon>Eubacteriales</taxon>
        <taxon>Clostridiaceae</taxon>
        <taxon>Clostridium</taxon>
    </lineage>
</organism>
<proteinExistence type="predicted"/>